<dbReference type="InterPro" id="IPR020019">
    <property type="entry name" value="AcTrfase_PglD-like"/>
</dbReference>
<evidence type="ECO:0000259" key="3">
    <source>
        <dbReference type="Pfam" id="PF17836"/>
    </source>
</evidence>
<reference evidence="5 6" key="2">
    <citation type="submission" date="2019-04" db="EMBL/GenBank/DDBJ databases">
        <authorList>
            <consortium name="NARMS: The National Antimicrobial Resistance Monitoring System"/>
        </authorList>
    </citation>
    <scope>NUCLEOTIDE SEQUENCE [LARGE SCALE GENOMIC DNA]</scope>
    <source>
        <strain evidence="5 6">FSIS11919500</strain>
    </source>
</reference>
<sequence>MKSIIGIYGAGGFGREVLPIIRQQVGLKSDVVFIVDDIKEKVVNETKVVTFDEFCSLKDMDKYYTVAIADSKVRMEIDIKCIREGIKPISIYSQNSVIMDDVLIGDGAILSPFTCITSNVRIGKSFHANLYSYIAHDCVIGDYVTLAPGVKCNGNVIIEDHAYVGTGAIIRPGTKTKPLVIGSHSIIGMGAVVTKTVPSGKTVFGNPAKILGNKRES</sequence>
<dbReference type="Pfam" id="PF17836">
    <property type="entry name" value="PglD_N"/>
    <property type="match status" value="1"/>
</dbReference>
<evidence type="ECO:0000313" key="6">
    <source>
        <dbReference type="Proteomes" id="UP000531916"/>
    </source>
</evidence>
<dbReference type="NCBIfam" id="TIGR03570">
    <property type="entry name" value="NeuD_NnaD"/>
    <property type="match status" value="1"/>
</dbReference>
<dbReference type="EMBL" id="AASEPP010000021">
    <property type="protein sequence ID" value="EFC2246929.1"/>
    <property type="molecule type" value="Genomic_DNA"/>
</dbReference>
<gene>
    <name evidence="5" type="ORF">E5H86_14190</name>
</gene>
<dbReference type="Gene3D" id="3.40.50.20">
    <property type="match status" value="1"/>
</dbReference>
<dbReference type="InterPro" id="IPR011004">
    <property type="entry name" value="Trimer_LpxA-like_sf"/>
</dbReference>
<proteinExistence type="inferred from homology"/>
<feature type="site" description="Increases basicity of active site His" evidence="2">
    <location>
        <position position="137"/>
    </location>
</feature>
<name>A0A0A8J6R7_ECOLX</name>
<dbReference type="BioCyc" id="MetaCyc:MONOMER-21704"/>
<dbReference type="PANTHER" id="PTHR43300">
    <property type="entry name" value="ACETYLTRANSFERASE"/>
    <property type="match status" value="1"/>
</dbReference>
<evidence type="ECO:0000313" key="4">
    <source>
        <dbReference type="EMBL" id="BAQ00990.1"/>
    </source>
</evidence>
<dbReference type="Gene3D" id="2.160.10.10">
    <property type="entry name" value="Hexapeptide repeat proteins"/>
    <property type="match status" value="1"/>
</dbReference>
<accession>A0A0A8J6R7</accession>
<evidence type="ECO:0000256" key="1">
    <source>
        <dbReference type="ARBA" id="ARBA00007274"/>
    </source>
</evidence>
<feature type="domain" description="PglD N-terminal" evidence="3">
    <location>
        <begin position="5"/>
        <end position="77"/>
    </location>
</feature>
<reference evidence="4" key="1">
    <citation type="journal article" date="2014" name="DNA Res.">
        <title>A complete view of the genetic diversity of the Escherichia coli O-antigen biosynthesis gene cluster.</title>
        <authorList>
            <person name="Iguchi A."/>
            <person name="Iyoda S."/>
            <person name="Kikuchi T."/>
            <person name="Ogura Y."/>
            <person name="Katsura K."/>
            <person name="Ohnishi M."/>
            <person name="Hayashi T."/>
            <person name="Thomson N.R."/>
        </authorList>
    </citation>
    <scope>NUCLEOTIDE SEQUENCE</scope>
    <source>
        <strain evidence="4">U12-41</strain>
    </source>
</reference>
<dbReference type="InterPro" id="IPR041561">
    <property type="entry name" value="PglD_N"/>
</dbReference>
<dbReference type="GO" id="GO:0016740">
    <property type="term" value="F:transferase activity"/>
    <property type="evidence" value="ECO:0007669"/>
    <property type="project" value="UniProtKB-KW"/>
</dbReference>
<dbReference type="InterPro" id="IPR050179">
    <property type="entry name" value="Trans_hexapeptide_repeat"/>
</dbReference>
<comment type="similarity">
    <text evidence="1">Belongs to the transferase hexapeptide repeat family.</text>
</comment>
<dbReference type="AlphaFoldDB" id="A0A0A8J6R7"/>
<dbReference type="CDD" id="cd03360">
    <property type="entry name" value="LbH_AT_putative"/>
    <property type="match status" value="1"/>
</dbReference>
<evidence type="ECO:0000256" key="2">
    <source>
        <dbReference type="PIRSR" id="PIRSR620019-1"/>
    </source>
</evidence>
<organism evidence="4">
    <name type="scientific">Escherichia coli</name>
    <dbReference type="NCBI Taxonomy" id="562"/>
    <lineage>
        <taxon>Bacteria</taxon>
        <taxon>Pseudomonadati</taxon>
        <taxon>Pseudomonadota</taxon>
        <taxon>Gammaproteobacteria</taxon>
        <taxon>Enterobacterales</taxon>
        <taxon>Enterobacteriaceae</taxon>
        <taxon>Escherichia</taxon>
    </lineage>
</organism>
<dbReference type="Proteomes" id="UP000531916">
    <property type="component" value="Unassembled WGS sequence"/>
</dbReference>
<evidence type="ECO:0000313" key="5">
    <source>
        <dbReference type="EMBL" id="EFC2246929.1"/>
    </source>
</evidence>
<dbReference type="EMBL" id="AB811623">
    <property type="protein sequence ID" value="BAQ00990.1"/>
    <property type="molecule type" value="Genomic_DNA"/>
</dbReference>
<protein>
    <submittedName>
        <fullName evidence="4 5">Acetyltransferase</fullName>
    </submittedName>
</protein>
<dbReference type="SUPFAM" id="SSF51161">
    <property type="entry name" value="Trimeric LpxA-like enzymes"/>
    <property type="match status" value="1"/>
</dbReference>
<keyword evidence="4" id="KW-0808">Transferase</keyword>
<dbReference type="PANTHER" id="PTHR43300:SF7">
    <property type="entry name" value="UDP-N-ACETYLBACILLOSAMINE N-ACETYLTRANSFERASE"/>
    <property type="match status" value="1"/>
</dbReference>
<feature type="active site" description="Proton acceptor" evidence="2">
    <location>
        <position position="136"/>
    </location>
</feature>
<dbReference type="RefSeq" id="WP_024239506.1">
    <property type="nucleotide sequence ID" value="NZ_BFKS01000005.1"/>
</dbReference>